<gene>
    <name evidence="1" type="ORF">SAMN05660493_02954</name>
</gene>
<evidence type="ECO:0000313" key="2">
    <source>
        <dbReference type="Proteomes" id="UP000187261"/>
    </source>
</evidence>
<keyword evidence="2" id="KW-1185">Reference proteome</keyword>
<dbReference type="AlphaFoldDB" id="A0A1U7PXD5"/>
<dbReference type="EMBL" id="FTPU01000045">
    <property type="protein sequence ID" value="SIT98216.1"/>
    <property type="molecule type" value="Genomic_DNA"/>
</dbReference>
<dbReference type="Proteomes" id="UP000187261">
    <property type="component" value="Unassembled WGS sequence"/>
</dbReference>
<proteinExistence type="predicted"/>
<sequence>MSTLTIEELNNFTPEKIFDFLNEDFLSEEGDSNPLAIYLDNFELCTRFQQVIMF</sequence>
<accession>A0A1U7PXD5</accession>
<dbReference type="STRING" id="1121284.SAMN05660493_02954"/>
<evidence type="ECO:0000313" key="1">
    <source>
        <dbReference type="EMBL" id="SIT98216.1"/>
    </source>
</evidence>
<protein>
    <submittedName>
        <fullName evidence="1">Uncharacterized protein</fullName>
    </submittedName>
</protein>
<reference evidence="2" key="1">
    <citation type="submission" date="2016-10" db="EMBL/GenBank/DDBJ databases">
        <authorList>
            <person name="Varghese N."/>
            <person name="Submissions S."/>
        </authorList>
    </citation>
    <scope>NUCLEOTIDE SEQUENCE [LARGE SCALE GENOMIC DNA]</scope>
    <source>
        <strain evidence="2">DSM 19482</strain>
    </source>
</reference>
<organism evidence="1 2">
    <name type="scientific">Epilithonimonas bovis DSM 19482</name>
    <dbReference type="NCBI Taxonomy" id="1121284"/>
    <lineage>
        <taxon>Bacteria</taxon>
        <taxon>Pseudomonadati</taxon>
        <taxon>Bacteroidota</taxon>
        <taxon>Flavobacteriia</taxon>
        <taxon>Flavobacteriales</taxon>
        <taxon>Weeksellaceae</taxon>
        <taxon>Chryseobacterium group</taxon>
        <taxon>Epilithonimonas</taxon>
    </lineage>
</organism>
<name>A0A1U7PXD5_9FLAO</name>